<dbReference type="SMART" id="SM00062">
    <property type="entry name" value="PBPb"/>
    <property type="match status" value="1"/>
</dbReference>
<dbReference type="CDD" id="cd13690">
    <property type="entry name" value="PBP2_GluB"/>
    <property type="match status" value="1"/>
</dbReference>
<dbReference type="Gene3D" id="3.40.190.10">
    <property type="entry name" value="Periplasmic binding protein-like II"/>
    <property type="match status" value="2"/>
</dbReference>
<evidence type="ECO:0000313" key="8">
    <source>
        <dbReference type="Proteomes" id="UP001595868"/>
    </source>
</evidence>
<evidence type="ECO:0000256" key="1">
    <source>
        <dbReference type="ARBA" id="ARBA00010333"/>
    </source>
</evidence>
<gene>
    <name evidence="7" type="ORF">ACFOX0_29870</name>
</gene>
<feature type="signal peptide" evidence="5">
    <location>
        <begin position="1"/>
        <end position="22"/>
    </location>
</feature>
<keyword evidence="8" id="KW-1185">Reference proteome</keyword>
<comment type="caution">
    <text evidence="7">The sequence shown here is derived from an EMBL/GenBank/DDBJ whole genome shotgun (WGS) entry which is preliminary data.</text>
</comment>
<dbReference type="RefSeq" id="WP_377552263.1">
    <property type="nucleotide sequence ID" value="NZ_JBHSBN010000033.1"/>
</dbReference>
<dbReference type="Proteomes" id="UP001595868">
    <property type="component" value="Unassembled WGS sequence"/>
</dbReference>
<dbReference type="SUPFAM" id="SSF53850">
    <property type="entry name" value="Periplasmic binding protein-like II"/>
    <property type="match status" value="1"/>
</dbReference>
<evidence type="ECO:0000256" key="3">
    <source>
        <dbReference type="ARBA" id="ARBA00022729"/>
    </source>
</evidence>
<name>A0ABV8KVW3_9ACTN</name>
<feature type="region of interest" description="Disordered" evidence="4">
    <location>
        <begin position="38"/>
        <end position="82"/>
    </location>
</feature>
<dbReference type="InterPro" id="IPR051455">
    <property type="entry name" value="Bact_solute-bind_prot3"/>
</dbReference>
<keyword evidence="2" id="KW-0813">Transport</keyword>
<reference evidence="8" key="1">
    <citation type="journal article" date="2019" name="Int. J. Syst. Evol. Microbiol.">
        <title>The Global Catalogue of Microorganisms (GCM) 10K type strain sequencing project: providing services to taxonomists for standard genome sequencing and annotation.</title>
        <authorList>
            <consortium name="The Broad Institute Genomics Platform"/>
            <consortium name="The Broad Institute Genome Sequencing Center for Infectious Disease"/>
            <person name="Wu L."/>
            <person name="Ma J."/>
        </authorList>
    </citation>
    <scope>NUCLEOTIDE SEQUENCE [LARGE SCALE GENOMIC DNA]</scope>
    <source>
        <strain evidence="8">2902at01</strain>
    </source>
</reference>
<evidence type="ECO:0000313" key="7">
    <source>
        <dbReference type="EMBL" id="MFC4110116.1"/>
    </source>
</evidence>
<dbReference type="PANTHER" id="PTHR30085:SF6">
    <property type="entry name" value="ABC TRANSPORTER GLUTAMINE-BINDING PROTEIN GLNH"/>
    <property type="match status" value="1"/>
</dbReference>
<feature type="domain" description="Solute-binding protein family 3/N-terminal" evidence="6">
    <location>
        <begin position="93"/>
        <end position="315"/>
    </location>
</feature>
<dbReference type="InterPro" id="IPR001638">
    <property type="entry name" value="Solute-binding_3/MltF_N"/>
</dbReference>
<protein>
    <submittedName>
        <fullName evidence="7">Glutamate ABC transporter substrate-binding protein</fullName>
    </submittedName>
</protein>
<dbReference type="Pfam" id="PF00497">
    <property type="entry name" value="SBP_bac_3"/>
    <property type="match status" value="1"/>
</dbReference>
<evidence type="ECO:0000259" key="6">
    <source>
        <dbReference type="SMART" id="SM00062"/>
    </source>
</evidence>
<proteinExistence type="inferred from homology"/>
<keyword evidence="3 5" id="KW-0732">Signal</keyword>
<feature type="chain" id="PRO_5046241573" evidence="5">
    <location>
        <begin position="23"/>
        <end position="328"/>
    </location>
</feature>
<comment type="similarity">
    <text evidence="1">Belongs to the bacterial solute-binding protein 3 family.</text>
</comment>
<evidence type="ECO:0000256" key="4">
    <source>
        <dbReference type="SAM" id="MobiDB-lite"/>
    </source>
</evidence>
<dbReference type="PANTHER" id="PTHR30085">
    <property type="entry name" value="AMINO ACID ABC TRANSPORTER PERMEASE"/>
    <property type="match status" value="1"/>
</dbReference>
<accession>A0ABV8KVW3</accession>
<evidence type="ECO:0000256" key="5">
    <source>
        <dbReference type="SAM" id="SignalP"/>
    </source>
</evidence>
<organism evidence="7 8">
    <name type="scientific">Micromonospora zhanjiangensis</name>
    <dbReference type="NCBI Taxonomy" id="1522057"/>
    <lineage>
        <taxon>Bacteria</taxon>
        <taxon>Bacillati</taxon>
        <taxon>Actinomycetota</taxon>
        <taxon>Actinomycetes</taxon>
        <taxon>Micromonosporales</taxon>
        <taxon>Micromonosporaceae</taxon>
        <taxon>Micromonospora</taxon>
    </lineage>
</organism>
<evidence type="ECO:0000256" key="2">
    <source>
        <dbReference type="ARBA" id="ARBA00022448"/>
    </source>
</evidence>
<sequence>MTRNRMLGAALALTTVAGLVGCADGGDRLPTRRVDLPAVRPVGAQDPAAVSGPGGTGPASCDPRASFRPPGTLPGSGAFPAGSTMAQIHRRGRLVVGVDQNSYRFGFRDPATGELTGFDVDIAREVARAIFGDPTKIQFKATNSASRIPYLRDRTVDIVVQTMTMNCERWQQVAFSTEYFTAGQRILVPRNAKLRGIADLGGKKVCSTNGSTSIRNVAAAPSKPVPVGVRDWTDCLVMLQQHQVAAVSTDDSILAGLAAQDPNTAVVGPRFSDEPYGIGVNREATDLVRFVNAVLARIRADGTWTRLYDRWLTALGAAPQPPVARYRD</sequence>
<dbReference type="EMBL" id="JBHSBN010000033">
    <property type="protein sequence ID" value="MFC4110116.1"/>
    <property type="molecule type" value="Genomic_DNA"/>
</dbReference>
<dbReference type="PROSITE" id="PS51257">
    <property type="entry name" value="PROKAR_LIPOPROTEIN"/>
    <property type="match status" value="1"/>
</dbReference>